<sequence>MESPEVKMPIDNIAKVFGPTLVGYSSNDPEPITILNETKKQTAVMQFLLRIPEDYWMRFTNSGGITQAACGKGKEKYFETPPNMK</sequence>
<evidence type="ECO:0000313" key="3">
    <source>
        <dbReference type="Proteomes" id="UP001153148"/>
    </source>
</evidence>
<keyword evidence="3" id="KW-1185">Reference proteome</keyword>
<dbReference type="InterPro" id="IPR008936">
    <property type="entry name" value="Rho_GTPase_activation_prot"/>
</dbReference>
<name>A0ABN7P494_TIMPD</name>
<feature type="domain" description="Rho-GAP" evidence="1">
    <location>
        <begin position="1"/>
        <end position="56"/>
    </location>
</feature>
<evidence type="ECO:0000259" key="1">
    <source>
        <dbReference type="PROSITE" id="PS50238"/>
    </source>
</evidence>
<gene>
    <name evidence="2" type="ORF">TPAB3V08_LOCUS9652</name>
</gene>
<comment type="caution">
    <text evidence="2">The sequence shown here is derived from an EMBL/GenBank/DDBJ whole genome shotgun (WGS) entry which is preliminary data.</text>
</comment>
<dbReference type="Proteomes" id="UP001153148">
    <property type="component" value="Unassembled WGS sequence"/>
</dbReference>
<dbReference type="SUPFAM" id="SSF48350">
    <property type="entry name" value="GTPase activation domain, GAP"/>
    <property type="match status" value="1"/>
</dbReference>
<organism evidence="2 3">
    <name type="scientific">Timema podura</name>
    <name type="common">Walking stick</name>
    <dbReference type="NCBI Taxonomy" id="61482"/>
    <lineage>
        <taxon>Eukaryota</taxon>
        <taxon>Metazoa</taxon>
        <taxon>Ecdysozoa</taxon>
        <taxon>Arthropoda</taxon>
        <taxon>Hexapoda</taxon>
        <taxon>Insecta</taxon>
        <taxon>Pterygota</taxon>
        <taxon>Neoptera</taxon>
        <taxon>Polyneoptera</taxon>
        <taxon>Phasmatodea</taxon>
        <taxon>Timematodea</taxon>
        <taxon>Timematoidea</taxon>
        <taxon>Timematidae</taxon>
        <taxon>Timema</taxon>
    </lineage>
</organism>
<dbReference type="PANTHER" id="PTHR46199">
    <property type="entry name" value="RAC GTPASE-ACTIVATING PROTEIN 1"/>
    <property type="match status" value="1"/>
</dbReference>
<accession>A0ABN7P494</accession>
<dbReference type="PANTHER" id="PTHR46199:SF3">
    <property type="entry name" value="RAC GTPASE-ACTIVATING PROTEIN 1"/>
    <property type="match status" value="1"/>
</dbReference>
<reference evidence="2" key="1">
    <citation type="submission" date="2021-03" db="EMBL/GenBank/DDBJ databases">
        <authorList>
            <person name="Tran Van P."/>
        </authorList>
    </citation>
    <scope>NUCLEOTIDE SEQUENCE</scope>
</reference>
<dbReference type="InterPro" id="IPR000198">
    <property type="entry name" value="RhoGAP_dom"/>
</dbReference>
<proteinExistence type="predicted"/>
<evidence type="ECO:0000313" key="2">
    <source>
        <dbReference type="EMBL" id="CAG2062702.1"/>
    </source>
</evidence>
<dbReference type="Gene3D" id="1.10.555.10">
    <property type="entry name" value="Rho GTPase activation protein"/>
    <property type="match status" value="1"/>
</dbReference>
<dbReference type="EMBL" id="CAJPIN010021808">
    <property type="protein sequence ID" value="CAG2062702.1"/>
    <property type="molecule type" value="Genomic_DNA"/>
</dbReference>
<protein>
    <recommendedName>
        <fullName evidence="1">Rho-GAP domain-containing protein</fullName>
    </recommendedName>
</protein>
<dbReference type="PROSITE" id="PS50238">
    <property type="entry name" value="RHOGAP"/>
    <property type="match status" value="1"/>
</dbReference>